<feature type="signal peptide" evidence="13">
    <location>
        <begin position="1"/>
        <end position="34"/>
    </location>
</feature>
<evidence type="ECO:0000259" key="14">
    <source>
        <dbReference type="Pfam" id="PF00593"/>
    </source>
</evidence>
<evidence type="ECO:0000256" key="6">
    <source>
        <dbReference type="ARBA" id="ARBA00023077"/>
    </source>
</evidence>
<dbReference type="Pfam" id="PF00593">
    <property type="entry name" value="TonB_dep_Rec_b-barrel"/>
    <property type="match status" value="1"/>
</dbReference>
<dbReference type="EMBL" id="BSNK01000002">
    <property type="protein sequence ID" value="GLQ24384.1"/>
    <property type="molecule type" value="Genomic_DNA"/>
</dbReference>
<evidence type="ECO:0000256" key="9">
    <source>
        <dbReference type="PROSITE-ProRule" id="PRU01360"/>
    </source>
</evidence>
<dbReference type="InterPro" id="IPR000531">
    <property type="entry name" value="Beta-barrel_TonB"/>
</dbReference>
<evidence type="ECO:0008006" key="18">
    <source>
        <dbReference type="Google" id="ProtNLM"/>
    </source>
</evidence>
<keyword evidence="6 11" id="KW-0798">TonB box</keyword>
<feature type="short sequence motif" description="TonB C-terminal box" evidence="10">
    <location>
        <begin position="739"/>
        <end position="756"/>
    </location>
</feature>
<evidence type="ECO:0000256" key="2">
    <source>
        <dbReference type="ARBA" id="ARBA00022448"/>
    </source>
</evidence>
<dbReference type="RefSeq" id="WP_284390720.1">
    <property type="nucleotide sequence ID" value="NZ_BSNK01000002.1"/>
</dbReference>
<evidence type="ECO:0000256" key="4">
    <source>
        <dbReference type="ARBA" id="ARBA00022692"/>
    </source>
</evidence>
<dbReference type="InterPro" id="IPR010917">
    <property type="entry name" value="TonB_rcpt_CS"/>
</dbReference>
<accession>A0ABQ5VBL0</accession>
<reference evidence="16" key="1">
    <citation type="journal article" date="2014" name="Int. J. Syst. Evol. Microbiol.">
        <title>Complete genome of a new Firmicutes species belonging to the dominant human colonic microbiota ('Ruminococcus bicirculans') reveals two chromosomes and a selective capacity to utilize plant glucans.</title>
        <authorList>
            <consortium name="NISC Comparative Sequencing Program"/>
            <person name="Wegmann U."/>
            <person name="Louis P."/>
            <person name="Goesmann A."/>
            <person name="Henrissat B."/>
            <person name="Duncan S.H."/>
            <person name="Flint H.J."/>
        </authorList>
    </citation>
    <scope>NUCLEOTIDE SEQUENCE</scope>
    <source>
        <strain evidence="16">NBRC 108219</strain>
    </source>
</reference>
<dbReference type="Gene3D" id="2.40.170.20">
    <property type="entry name" value="TonB-dependent receptor, beta-barrel domain"/>
    <property type="match status" value="1"/>
</dbReference>
<dbReference type="Proteomes" id="UP001161391">
    <property type="component" value="Unassembled WGS sequence"/>
</dbReference>
<dbReference type="InterPro" id="IPR039426">
    <property type="entry name" value="TonB-dep_rcpt-like"/>
</dbReference>
<comment type="similarity">
    <text evidence="9 11">Belongs to the TonB-dependent receptor family.</text>
</comment>
<reference evidence="16" key="2">
    <citation type="submission" date="2023-01" db="EMBL/GenBank/DDBJ databases">
        <title>Draft genome sequence of Algimonas ampicilliniresistens strain NBRC 108219.</title>
        <authorList>
            <person name="Sun Q."/>
            <person name="Mori K."/>
        </authorList>
    </citation>
    <scope>NUCLEOTIDE SEQUENCE</scope>
    <source>
        <strain evidence="16">NBRC 108219</strain>
    </source>
</reference>
<evidence type="ECO:0000256" key="1">
    <source>
        <dbReference type="ARBA" id="ARBA00004571"/>
    </source>
</evidence>
<dbReference type="InterPro" id="IPR012910">
    <property type="entry name" value="Plug_dom"/>
</dbReference>
<evidence type="ECO:0000256" key="11">
    <source>
        <dbReference type="RuleBase" id="RU003357"/>
    </source>
</evidence>
<evidence type="ECO:0000256" key="8">
    <source>
        <dbReference type="ARBA" id="ARBA00023237"/>
    </source>
</evidence>
<comment type="subcellular location">
    <subcellularLocation>
        <location evidence="1 9">Cell outer membrane</location>
        <topology evidence="1 9">Multi-pass membrane protein</topology>
    </subcellularLocation>
</comment>
<evidence type="ECO:0000259" key="15">
    <source>
        <dbReference type="Pfam" id="PF07715"/>
    </source>
</evidence>
<keyword evidence="4 9" id="KW-0812">Transmembrane</keyword>
<comment type="caution">
    <text evidence="16">The sequence shown here is derived from an EMBL/GenBank/DDBJ whole genome shotgun (WGS) entry which is preliminary data.</text>
</comment>
<keyword evidence="3 9" id="KW-1134">Transmembrane beta strand</keyword>
<evidence type="ECO:0000256" key="10">
    <source>
        <dbReference type="PROSITE-ProRule" id="PRU10144"/>
    </source>
</evidence>
<feature type="domain" description="TonB-dependent receptor-like beta-barrel" evidence="14">
    <location>
        <begin position="272"/>
        <end position="726"/>
    </location>
</feature>
<feature type="chain" id="PRO_5045630761" description="TonB-dependent receptor" evidence="13">
    <location>
        <begin position="35"/>
        <end position="756"/>
    </location>
</feature>
<keyword evidence="5 13" id="KW-0732">Signal</keyword>
<evidence type="ECO:0000256" key="13">
    <source>
        <dbReference type="SAM" id="SignalP"/>
    </source>
</evidence>
<gene>
    <name evidence="16" type="ORF">GCM10007853_22580</name>
</gene>
<dbReference type="Pfam" id="PF07715">
    <property type="entry name" value="Plug"/>
    <property type="match status" value="1"/>
</dbReference>
<keyword evidence="8 9" id="KW-0998">Cell outer membrane</keyword>
<evidence type="ECO:0000256" key="12">
    <source>
        <dbReference type="SAM" id="MobiDB-lite"/>
    </source>
</evidence>
<dbReference type="PANTHER" id="PTHR30442">
    <property type="entry name" value="IRON III DICITRATE TRANSPORT PROTEIN FECA"/>
    <property type="match status" value="1"/>
</dbReference>
<organism evidence="16 17">
    <name type="scientific">Algimonas ampicilliniresistens</name>
    <dbReference type="NCBI Taxonomy" id="1298735"/>
    <lineage>
        <taxon>Bacteria</taxon>
        <taxon>Pseudomonadati</taxon>
        <taxon>Pseudomonadota</taxon>
        <taxon>Alphaproteobacteria</taxon>
        <taxon>Maricaulales</taxon>
        <taxon>Robiginitomaculaceae</taxon>
        <taxon>Algimonas</taxon>
    </lineage>
</organism>
<keyword evidence="2 9" id="KW-0813">Transport</keyword>
<keyword evidence="7 9" id="KW-0472">Membrane</keyword>
<dbReference type="InterPro" id="IPR037066">
    <property type="entry name" value="Plug_dom_sf"/>
</dbReference>
<dbReference type="Gene3D" id="2.170.130.10">
    <property type="entry name" value="TonB-dependent receptor, plug domain"/>
    <property type="match status" value="1"/>
</dbReference>
<proteinExistence type="inferred from homology"/>
<evidence type="ECO:0000256" key="5">
    <source>
        <dbReference type="ARBA" id="ARBA00022729"/>
    </source>
</evidence>
<dbReference type="PANTHER" id="PTHR30442:SF0">
    <property type="entry name" value="FE(3+) DICITRATE TRANSPORT PROTEIN FECA"/>
    <property type="match status" value="1"/>
</dbReference>
<dbReference type="SUPFAM" id="SSF56935">
    <property type="entry name" value="Porins"/>
    <property type="match status" value="1"/>
</dbReference>
<dbReference type="PROSITE" id="PS01156">
    <property type="entry name" value="TONB_DEPENDENT_REC_2"/>
    <property type="match status" value="1"/>
</dbReference>
<evidence type="ECO:0000256" key="3">
    <source>
        <dbReference type="ARBA" id="ARBA00022452"/>
    </source>
</evidence>
<name>A0ABQ5VBL0_9PROT</name>
<protein>
    <recommendedName>
        <fullName evidence="18">TonB-dependent receptor</fullName>
    </recommendedName>
</protein>
<dbReference type="InterPro" id="IPR036942">
    <property type="entry name" value="Beta-barrel_TonB_sf"/>
</dbReference>
<evidence type="ECO:0000256" key="7">
    <source>
        <dbReference type="ARBA" id="ARBA00023136"/>
    </source>
</evidence>
<sequence length="756" mass="82352">MTPSLFLGHQAARRPVLAATLLIGSSLLAAPSFAQQTNPDLNNLDIITVVGTVGNANDIPGAVTFIGADALAEQTYADINRVLRRVPGVNLQEEDGYGLRPNIGLRGSGADRSSKIVILEDGVLAAPAAYSAPAAYYFPVTGRMNAVEISKGPATIKYGPNTTAGAIQFFSTPIPQEPSGHIDLLLSDHNRLITHAWVGGRKAFNGFDLGALVETFQDRTDGFKELDTGDTGFVLQDYVVKLGAYLPNQSFELKLQSKDEDGDETYLGLSQADFDANPLRRYNASALDRMDNDRQTYQLTHTIGLGNDWDMTTIAYRTDFSRNWVKLDRFDNSQLSGNGACNSLDEILRDPLTCSQEFQVLEGAPGYVSPDDALQLRANNRTYYTQGIQSAVAGTVQTGTLTHNLTASLRYHEDEVDRFQDQDGYRIDNTALILTTDNAPGTQANRLSSSKALSAYLENRTEIGALSVTAGLRVEDVSTEQRRWNTPDRSLTPDSERDNDYTEWLPALSAIYDFDHGLSVLGGVHRGFSAPSVSSRQSTDAEQSTVWEAGFRYAPQGNSRPGNLRLEAIGFFNDYSNLLGECTNSAGGSECEIGDAFNAGEVDVYGLEATLDYAFTAGHIRIPVSATYTWTETEIKSTFADSFFGNVSAGDSLPYVPTHQFTLTVGLEGDSWGLDALLNTVSETRNIAGQGSVAADERIDARTIVDLSAYYQLSETVRLRVKAENLFDETYIAARRPYGLRPGKPRELFAGVSVDF</sequence>
<feature type="region of interest" description="Disordered" evidence="12">
    <location>
        <begin position="479"/>
        <end position="498"/>
    </location>
</feature>
<feature type="domain" description="TonB-dependent receptor plug" evidence="15">
    <location>
        <begin position="57"/>
        <end position="166"/>
    </location>
</feature>
<evidence type="ECO:0000313" key="16">
    <source>
        <dbReference type="EMBL" id="GLQ24384.1"/>
    </source>
</evidence>
<evidence type="ECO:0000313" key="17">
    <source>
        <dbReference type="Proteomes" id="UP001161391"/>
    </source>
</evidence>
<dbReference type="PROSITE" id="PS52016">
    <property type="entry name" value="TONB_DEPENDENT_REC_3"/>
    <property type="match status" value="1"/>
</dbReference>
<keyword evidence="17" id="KW-1185">Reference proteome</keyword>